<evidence type="ECO:0000256" key="1">
    <source>
        <dbReference type="SAM" id="MobiDB-lite"/>
    </source>
</evidence>
<gene>
    <name evidence="2" type="ORF">SETIT_6G213600v2</name>
</gene>
<organism evidence="2">
    <name type="scientific">Setaria italica</name>
    <name type="common">Foxtail millet</name>
    <name type="synonym">Panicum italicum</name>
    <dbReference type="NCBI Taxonomy" id="4555"/>
    <lineage>
        <taxon>Eukaryota</taxon>
        <taxon>Viridiplantae</taxon>
        <taxon>Streptophyta</taxon>
        <taxon>Embryophyta</taxon>
        <taxon>Tracheophyta</taxon>
        <taxon>Spermatophyta</taxon>
        <taxon>Magnoliopsida</taxon>
        <taxon>Liliopsida</taxon>
        <taxon>Poales</taxon>
        <taxon>Poaceae</taxon>
        <taxon>PACMAD clade</taxon>
        <taxon>Panicoideae</taxon>
        <taxon>Panicodae</taxon>
        <taxon>Paniceae</taxon>
        <taxon>Cenchrinae</taxon>
        <taxon>Setaria</taxon>
    </lineage>
</organism>
<reference evidence="2" key="1">
    <citation type="journal article" date="2012" name="Nat. Biotechnol.">
        <title>Reference genome sequence of the model plant Setaria.</title>
        <authorList>
            <person name="Bennetzen J.L."/>
            <person name="Schmutz J."/>
            <person name="Wang H."/>
            <person name="Percifield R."/>
            <person name="Hawkins J."/>
            <person name="Pontaroli A.C."/>
            <person name="Estep M."/>
            <person name="Feng L."/>
            <person name="Vaughn J.N."/>
            <person name="Grimwood J."/>
            <person name="Jenkins J."/>
            <person name="Barry K."/>
            <person name="Lindquist E."/>
            <person name="Hellsten U."/>
            <person name="Deshpande S."/>
            <person name="Wang X."/>
            <person name="Wu X."/>
            <person name="Mitros T."/>
            <person name="Triplett J."/>
            <person name="Yang X."/>
            <person name="Ye C.Y."/>
            <person name="Mauro-Herrera M."/>
            <person name="Wang L."/>
            <person name="Li P."/>
            <person name="Sharma M."/>
            <person name="Sharma R."/>
            <person name="Ronald P.C."/>
            <person name="Panaud O."/>
            <person name="Kellogg E.A."/>
            <person name="Brutnell T.P."/>
            <person name="Doust A.N."/>
            <person name="Tuskan G.A."/>
            <person name="Rokhsar D."/>
            <person name="Devos K.M."/>
        </authorList>
    </citation>
    <scope>NUCLEOTIDE SEQUENCE [LARGE SCALE GENOMIC DNA]</scope>
    <source>
        <strain evidence="2">Yugu1</strain>
    </source>
</reference>
<reference evidence="2" key="2">
    <citation type="submission" date="2015-07" db="EMBL/GenBank/DDBJ databases">
        <authorList>
            <person name="Noorani M."/>
        </authorList>
    </citation>
    <scope>NUCLEOTIDE SEQUENCE</scope>
    <source>
        <strain evidence="2">Yugu1</strain>
    </source>
</reference>
<protein>
    <submittedName>
        <fullName evidence="2">Uncharacterized protein</fullName>
    </submittedName>
</protein>
<dbReference type="AlphaFoldDB" id="A0A368RPC0"/>
<sequence>MQHNENARRLAAGSWAANSRPRSPKVIPGPREELGRMSSVTVHRLRVSRGGELPLRRRPRTPAPAEPTLLRRRGPRPTAAQFIITSGPGRHGRLRVLPATRCHLIPPGRSFSATRRS</sequence>
<proteinExistence type="predicted"/>
<dbReference type="EMBL" id="CM003533">
    <property type="protein sequence ID" value="RCV31884.1"/>
    <property type="molecule type" value="Genomic_DNA"/>
</dbReference>
<feature type="region of interest" description="Disordered" evidence="1">
    <location>
        <begin position="51"/>
        <end position="78"/>
    </location>
</feature>
<name>A0A368RPC0_SETIT</name>
<feature type="region of interest" description="Disordered" evidence="1">
    <location>
        <begin position="1"/>
        <end position="37"/>
    </location>
</feature>
<accession>A0A368RPC0</accession>
<evidence type="ECO:0000313" key="2">
    <source>
        <dbReference type="EMBL" id="RCV31884.1"/>
    </source>
</evidence>